<feature type="region of interest" description="Disordered" evidence="1">
    <location>
        <begin position="112"/>
        <end position="166"/>
    </location>
</feature>
<protein>
    <submittedName>
        <fullName evidence="2">Uncharacterized protein</fullName>
    </submittedName>
</protein>
<dbReference type="EMBL" id="JAHCVI010000006">
    <property type="protein sequence ID" value="KAG7284392.1"/>
    <property type="molecule type" value="Genomic_DNA"/>
</dbReference>
<evidence type="ECO:0000313" key="3">
    <source>
        <dbReference type="Proteomes" id="UP001197093"/>
    </source>
</evidence>
<organism evidence="2 3">
    <name type="scientific">Staphylotrichum longicolle</name>
    <dbReference type="NCBI Taxonomy" id="669026"/>
    <lineage>
        <taxon>Eukaryota</taxon>
        <taxon>Fungi</taxon>
        <taxon>Dikarya</taxon>
        <taxon>Ascomycota</taxon>
        <taxon>Pezizomycotina</taxon>
        <taxon>Sordariomycetes</taxon>
        <taxon>Sordariomycetidae</taxon>
        <taxon>Sordariales</taxon>
        <taxon>Chaetomiaceae</taxon>
        <taxon>Staphylotrichum</taxon>
    </lineage>
</organism>
<dbReference type="AlphaFoldDB" id="A0AAD4ES28"/>
<keyword evidence="3" id="KW-1185">Reference proteome</keyword>
<evidence type="ECO:0000256" key="1">
    <source>
        <dbReference type="SAM" id="MobiDB-lite"/>
    </source>
</evidence>
<feature type="compositionally biased region" description="Low complexity" evidence="1">
    <location>
        <begin position="135"/>
        <end position="166"/>
    </location>
</feature>
<name>A0AAD4ES28_9PEZI</name>
<evidence type="ECO:0000313" key="2">
    <source>
        <dbReference type="EMBL" id="KAG7284392.1"/>
    </source>
</evidence>
<comment type="caution">
    <text evidence="2">The sequence shown here is derived from an EMBL/GenBank/DDBJ whole genome shotgun (WGS) entry which is preliminary data.</text>
</comment>
<reference evidence="2" key="1">
    <citation type="submission" date="2023-02" db="EMBL/GenBank/DDBJ databases">
        <authorList>
            <person name="Palmer J.M."/>
        </authorList>
    </citation>
    <scope>NUCLEOTIDE SEQUENCE</scope>
    <source>
        <strain evidence="2">FW57</strain>
    </source>
</reference>
<dbReference type="Proteomes" id="UP001197093">
    <property type="component" value="Unassembled WGS sequence"/>
</dbReference>
<accession>A0AAD4ES28</accession>
<sequence length="386" mass="39723">MPAGIVPFNAASPVCTVNQCLQQVVGSIDNNPIAQFDACVSMFGSPSTYTVTLPADEIISTTTTTVPYTDIIVTLSTTEFTHIVRSTSYAEVVETVTAYSATSINTVTEVVTAPTPGTQPTKKKRNPKKRGCNKTLTSTGPSTTSTPDATASTSTPDATSATSLTSEPAVTSSTSALYSIASNCVSLEEYSSACSCINAVSSTATLTMSLPGVTDIVTVTESTAIPSTSTSVVTVIVSSTVIVPVTATATVTTTGLFKSTTTVTTTTTLVPPTQTAYLTLQGGPGTGKYVALSGHYVLSGSGVAQADRFNLITAGGQPSLALNNDRKLFLHASSSRIGALYVETDVQAASTNDKPIICKVNGDLVTCTEPSMGTTRLMQCGFKMSA</sequence>
<gene>
    <name evidence="2" type="ORF">NEMBOFW57_010765</name>
</gene>
<feature type="compositionally biased region" description="Basic residues" evidence="1">
    <location>
        <begin position="121"/>
        <end position="132"/>
    </location>
</feature>
<proteinExistence type="predicted"/>